<dbReference type="InterPro" id="IPR037883">
    <property type="entry name" value="Knr4/Smi1-like_sf"/>
</dbReference>
<keyword evidence="3" id="KW-1185">Reference proteome</keyword>
<reference evidence="2 3" key="1">
    <citation type="submission" date="2022-02" db="EMBL/GenBank/DDBJ databases">
        <title>Description of Brenneria tiliae sp. nov. isolated from symptomatic Tilia x moltkei and Tilia x europaea trees in the UK.</title>
        <authorList>
            <person name="Kile H."/>
        </authorList>
    </citation>
    <scope>NUCLEOTIDE SEQUENCE [LARGE SCALE GENOMIC DNA]</scope>
    <source>
        <strain evidence="2 3">MC1SB4.1</strain>
    </source>
</reference>
<protein>
    <submittedName>
        <fullName evidence="2">SMI1/KNR4 family protein</fullName>
    </submittedName>
</protein>
<dbReference type="EMBL" id="JAKPBZ010000106">
    <property type="protein sequence ID" value="MCL2892050.1"/>
    <property type="molecule type" value="Genomic_DNA"/>
</dbReference>
<comment type="caution">
    <text evidence="2">The sequence shown here is derived from an EMBL/GenBank/DDBJ whole genome shotgun (WGS) entry which is preliminary data.</text>
</comment>
<proteinExistence type="predicted"/>
<organism evidence="2 3">
    <name type="scientific">Brenneria tiliae</name>
    <dbReference type="NCBI Taxonomy" id="2914984"/>
    <lineage>
        <taxon>Bacteria</taxon>
        <taxon>Pseudomonadati</taxon>
        <taxon>Pseudomonadota</taxon>
        <taxon>Gammaproteobacteria</taxon>
        <taxon>Enterobacterales</taxon>
        <taxon>Pectobacteriaceae</taxon>
        <taxon>Brenneria</taxon>
    </lineage>
</organism>
<sequence>MSVGIEDLVKWETDESQLIVDDALVRSRIKKIELELNVSLPEEYCNYIISIADQAAGTKDGSDYFLVKYNDRISVALMSVLFDSDCVIKYTKLLQESIYDHRSLLKNGMIAIGCDYDDDGDAYVIYDVRPNSPTYQHVFHWRYYVDNLVVGEGLGFIAHSLKEFLSMPTSEDEL</sequence>
<evidence type="ECO:0000259" key="1">
    <source>
        <dbReference type="Pfam" id="PF09346"/>
    </source>
</evidence>
<dbReference type="Gene3D" id="3.40.1580.10">
    <property type="entry name" value="SMI1/KNR4-like"/>
    <property type="match status" value="1"/>
</dbReference>
<evidence type="ECO:0000313" key="2">
    <source>
        <dbReference type="EMBL" id="MCL2892050.1"/>
    </source>
</evidence>
<gene>
    <name evidence="2" type="ORF">MFP26_04960</name>
</gene>
<accession>A0ABT0MQC7</accession>
<dbReference type="Pfam" id="PF09346">
    <property type="entry name" value="SMI1_KNR4"/>
    <property type="match status" value="1"/>
</dbReference>
<evidence type="ECO:0000313" key="3">
    <source>
        <dbReference type="Proteomes" id="UP001203069"/>
    </source>
</evidence>
<dbReference type="SUPFAM" id="SSF160631">
    <property type="entry name" value="SMI1/KNR4-like"/>
    <property type="match status" value="1"/>
</dbReference>
<feature type="domain" description="Knr4/Smi1-like" evidence="1">
    <location>
        <begin position="28"/>
        <end position="166"/>
    </location>
</feature>
<name>A0ABT0MQC7_9GAMM</name>
<dbReference type="RefSeq" id="WP_249243855.1">
    <property type="nucleotide sequence ID" value="NZ_JAKPBZ010000106.1"/>
</dbReference>
<dbReference type="InterPro" id="IPR018958">
    <property type="entry name" value="Knr4/Smi1-like_dom"/>
</dbReference>
<dbReference type="Proteomes" id="UP001203069">
    <property type="component" value="Unassembled WGS sequence"/>
</dbReference>